<proteinExistence type="predicted"/>
<dbReference type="Proteomes" id="UP000236161">
    <property type="component" value="Unassembled WGS sequence"/>
</dbReference>
<organism evidence="1 2">
    <name type="scientific">Apostasia shenzhenica</name>
    <dbReference type="NCBI Taxonomy" id="1088818"/>
    <lineage>
        <taxon>Eukaryota</taxon>
        <taxon>Viridiplantae</taxon>
        <taxon>Streptophyta</taxon>
        <taxon>Embryophyta</taxon>
        <taxon>Tracheophyta</taxon>
        <taxon>Spermatophyta</taxon>
        <taxon>Magnoliopsida</taxon>
        <taxon>Liliopsida</taxon>
        <taxon>Asparagales</taxon>
        <taxon>Orchidaceae</taxon>
        <taxon>Apostasioideae</taxon>
        <taxon>Apostasia</taxon>
    </lineage>
</organism>
<evidence type="ECO:0000313" key="1">
    <source>
        <dbReference type="EMBL" id="PKA65771.1"/>
    </source>
</evidence>
<sequence>MIILSKSILGGVRLLSQMGIGVGGEQFSDKLWGSWHRTKMDDSKARFLCIASSWCQSDVGWGLGGIRLCE</sequence>
<reference evidence="1 2" key="1">
    <citation type="journal article" date="2017" name="Nature">
        <title>The Apostasia genome and the evolution of orchids.</title>
        <authorList>
            <person name="Zhang G.Q."/>
            <person name="Liu K.W."/>
            <person name="Li Z."/>
            <person name="Lohaus R."/>
            <person name="Hsiao Y.Y."/>
            <person name="Niu S.C."/>
            <person name="Wang J.Y."/>
            <person name="Lin Y.C."/>
            <person name="Xu Q."/>
            <person name="Chen L.J."/>
            <person name="Yoshida K."/>
            <person name="Fujiwara S."/>
            <person name="Wang Z.W."/>
            <person name="Zhang Y.Q."/>
            <person name="Mitsuda N."/>
            <person name="Wang M."/>
            <person name="Liu G.H."/>
            <person name="Pecoraro L."/>
            <person name="Huang H.X."/>
            <person name="Xiao X.J."/>
            <person name="Lin M."/>
            <person name="Wu X.Y."/>
            <person name="Wu W.L."/>
            <person name="Chen Y.Y."/>
            <person name="Chang S.B."/>
            <person name="Sakamoto S."/>
            <person name="Ohme-Takagi M."/>
            <person name="Yagi M."/>
            <person name="Zeng S.J."/>
            <person name="Shen C.Y."/>
            <person name="Yeh C.M."/>
            <person name="Luo Y.B."/>
            <person name="Tsai W.C."/>
            <person name="Van de Peer Y."/>
            <person name="Liu Z.J."/>
        </authorList>
    </citation>
    <scope>NUCLEOTIDE SEQUENCE [LARGE SCALE GENOMIC DNA]</scope>
    <source>
        <strain evidence="2">cv. Shenzhen</strain>
        <tissue evidence="1">Stem</tissue>
    </source>
</reference>
<evidence type="ECO:0000313" key="2">
    <source>
        <dbReference type="Proteomes" id="UP000236161"/>
    </source>
</evidence>
<protein>
    <submittedName>
        <fullName evidence="1">Uncharacterized protein</fullName>
    </submittedName>
</protein>
<gene>
    <name evidence="1" type="ORF">AXF42_Ash013186</name>
</gene>
<dbReference type="AlphaFoldDB" id="A0A2I0BD92"/>
<keyword evidence="2" id="KW-1185">Reference proteome</keyword>
<dbReference type="EMBL" id="KZ451890">
    <property type="protein sequence ID" value="PKA65771.1"/>
    <property type="molecule type" value="Genomic_DNA"/>
</dbReference>
<accession>A0A2I0BD92</accession>
<name>A0A2I0BD92_9ASPA</name>